<dbReference type="PANTHER" id="PTHR45649:SF26">
    <property type="entry name" value="OS04G0435100 PROTEIN"/>
    <property type="match status" value="1"/>
</dbReference>
<dbReference type="GO" id="GO:0016020">
    <property type="term" value="C:membrane"/>
    <property type="evidence" value="ECO:0007669"/>
    <property type="project" value="UniProtKB-SubCell"/>
</dbReference>
<accession>A0A558ACM8</accession>
<dbReference type="RefSeq" id="WP_144638597.1">
    <property type="nucleotide sequence ID" value="NZ_BNAX01000005.1"/>
</dbReference>
<evidence type="ECO:0000256" key="1">
    <source>
        <dbReference type="ARBA" id="ARBA00004141"/>
    </source>
</evidence>
<dbReference type="PIRSF" id="PIRSF006060">
    <property type="entry name" value="AA_transporter"/>
    <property type="match status" value="1"/>
</dbReference>
<dbReference type="InterPro" id="IPR002293">
    <property type="entry name" value="AA/rel_permease1"/>
</dbReference>
<feature type="transmembrane region" description="Helical" evidence="6">
    <location>
        <begin position="318"/>
        <end position="343"/>
    </location>
</feature>
<dbReference type="AlphaFoldDB" id="A0A558ACM8"/>
<evidence type="ECO:0000256" key="4">
    <source>
        <dbReference type="ARBA" id="ARBA00022989"/>
    </source>
</evidence>
<feature type="transmembrane region" description="Helical" evidence="6">
    <location>
        <begin position="364"/>
        <end position="384"/>
    </location>
</feature>
<sequence length="509" mass="53324">MTVTPAHPRTEAGQDAGELSAFGYGQQLRRRIGGYGSFAAGFSFVSILTTVFQLFFFGFSFGGPAFFWTWPIVLAGQLLVALCFAELAARYPISGAIYQWASRLGGRGWGWTAGWLMMVAQVVTLAGAAIALQVVLPPVWSGFQLVRGDTSLTSTSGAANAVVLGVLLLAVTTAVNAIGVRLMSVVNSVGVTCELVGVALLCVALFSHAERGPGIVLRTEGLAGHGYLWAFAVSGLMAAYVLVGFDSAGELSEETRDPRRTTPRTILRAVLVSGLGGALMLLATLMAAASVTDGSLGDPARGLPYVLTSRLGDTLGRVFLVDVAIAVSVCTLAIQTSATRMVFSMARDRVLPFARGLSAVNSRTGTPVRASALVAVLAAALLLVNVGNAALFTTLASVCIMLLYLAYLMVTLPLLVRRLRGGVRPAGNLFSLGRWGVVVNGLAVVWGALMAVNLGWPRAEVFDPAGGNRYLQWFAPLFLIGTLLVGALAYAVQARRPAETPALALEGAE</sequence>
<keyword evidence="3 6" id="KW-0812">Transmembrane</keyword>
<comment type="caution">
    <text evidence="7">The sequence shown here is derived from an EMBL/GenBank/DDBJ whole genome shotgun (WGS) entry which is preliminary data.</text>
</comment>
<organism evidence="7 8">
    <name type="scientific">Amycolatopsis acidiphila</name>
    <dbReference type="NCBI Taxonomy" id="715473"/>
    <lineage>
        <taxon>Bacteria</taxon>
        <taxon>Bacillati</taxon>
        <taxon>Actinomycetota</taxon>
        <taxon>Actinomycetes</taxon>
        <taxon>Pseudonocardiales</taxon>
        <taxon>Pseudonocardiaceae</taxon>
        <taxon>Amycolatopsis</taxon>
    </lineage>
</organism>
<dbReference type="Proteomes" id="UP000318578">
    <property type="component" value="Unassembled WGS sequence"/>
</dbReference>
<feature type="transmembrane region" description="Helical" evidence="6">
    <location>
        <begin position="266"/>
        <end position="289"/>
    </location>
</feature>
<feature type="transmembrane region" description="Helical" evidence="6">
    <location>
        <begin position="390"/>
        <end position="416"/>
    </location>
</feature>
<keyword evidence="4 6" id="KW-1133">Transmembrane helix</keyword>
<evidence type="ECO:0000313" key="8">
    <source>
        <dbReference type="Proteomes" id="UP000318578"/>
    </source>
</evidence>
<dbReference type="GO" id="GO:0022857">
    <property type="term" value="F:transmembrane transporter activity"/>
    <property type="evidence" value="ECO:0007669"/>
    <property type="project" value="InterPro"/>
</dbReference>
<name>A0A558ACM8_9PSEU</name>
<comment type="subcellular location">
    <subcellularLocation>
        <location evidence="1">Membrane</location>
        <topology evidence="1">Multi-pass membrane protein</topology>
    </subcellularLocation>
</comment>
<keyword evidence="8" id="KW-1185">Reference proteome</keyword>
<dbReference type="PANTHER" id="PTHR45649">
    <property type="entry name" value="AMINO-ACID PERMEASE BAT1"/>
    <property type="match status" value="1"/>
</dbReference>
<evidence type="ECO:0000256" key="6">
    <source>
        <dbReference type="SAM" id="Phobius"/>
    </source>
</evidence>
<proteinExistence type="predicted"/>
<reference evidence="7 8" key="1">
    <citation type="submission" date="2019-07" db="EMBL/GenBank/DDBJ databases">
        <title>New species of Amycolatopsis and Streptomyces.</title>
        <authorList>
            <person name="Duangmal K."/>
            <person name="Teo W.F.A."/>
            <person name="Lipun K."/>
        </authorList>
    </citation>
    <scope>NUCLEOTIDE SEQUENCE [LARGE SCALE GENOMIC DNA]</scope>
    <source>
        <strain evidence="7 8">JCM 30562</strain>
    </source>
</reference>
<feature type="transmembrane region" description="Helical" evidence="6">
    <location>
        <begin position="109"/>
        <end position="136"/>
    </location>
</feature>
<protein>
    <submittedName>
        <fullName evidence="7">Amino acid permease</fullName>
    </submittedName>
</protein>
<feature type="transmembrane region" description="Helical" evidence="6">
    <location>
        <begin position="471"/>
        <end position="492"/>
    </location>
</feature>
<gene>
    <name evidence="7" type="ORF">FNH06_14670</name>
</gene>
<dbReference type="EMBL" id="VJZA01000021">
    <property type="protein sequence ID" value="TVT22007.1"/>
    <property type="molecule type" value="Genomic_DNA"/>
</dbReference>
<feature type="transmembrane region" description="Helical" evidence="6">
    <location>
        <begin position="65"/>
        <end position="88"/>
    </location>
</feature>
<feature type="transmembrane region" description="Helical" evidence="6">
    <location>
        <begin position="156"/>
        <end position="178"/>
    </location>
</feature>
<feature type="transmembrane region" description="Helical" evidence="6">
    <location>
        <begin position="38"/>
        <end position="59"/>
    </location>
</feature>
<evidence type="ECO:0000256" key="3">
    <source>
        <dbReference type="ARBA" id="ARBA00022692"/>
    </source>
</evidence>
<dbReference type="Gene3D" id="1.20.1740.10">
    <property type="entry name" value="Amino acid/polyamine transporter I"/>
    <property type="match status" value="1"/>
</dbReference>
<dbReference type="OrthoDB" id="8274074at2"/>
<feature type="transmembrane region" description="Helical" evidence="6">
    <location>
        <begin position="437"/>
        <end position="456"/>
    </location>
</feature>
<keyword evidence="2" id="KW-0813">Transport</keyword>
<feature type="transmembrane region" description="Helical" evidence="6">
    <location>
        <begin position="185"/>
        <end position="206"/>
    </location>
</feature>
<evidence type="ECO:0000313" key="7">
    <source>
        <dbReference type="EMBL" id="TVT22007.1"/>
    </source>
</evidence>
<evidence type="ECO:0000256" key="5">
    <source>
        <dbReference type="ARBA" id="ARBA00023136"/>
    </source>
</evidence>
<feature type="transmembrane region" description="Helical" evidence="6">
    <location>
        <begin position="226"/>
        <end position="245"/>
    </location>
</feature>
<dbReference type="Pfam" id="PF13520">
    <property type="entry name" value="AA_permease_2"/>
    <property type="match status" value="1"/>
</dbReference>
<keyword evidence="5 6" id="KW-0472">Membrane</keyword>
<evidence type="ECO:0000256" key="2">
    <source>
        <dbReference type="ARBA" id="ARBA00022448"/>
    </source>
</evidence>